<evidence type="ECO:0000256" key="6">
    <source>
        <dbReference type="ARBA" id="ARBA00023136"/>
    </source>
</evidence>
<feature type="transmembrane region" description="Helical" evidence="7">
    <location>
        <begin position="321"/>
        <end position="344"/>
    </location>
</feature>
<comment type="subcellular location">
    <subcellularLocation>
        <location evidence="1">Cell membrane</location>
        <topology evidence="1">Multi-pass membrane protein</topology>
    </subcellularLocation>
</comment>
<keyword evidence="11" id="KW-1185">Reference proteome</keyword>
<keyword evidence="3" id="KW-1003">Cell membrane</keyword>
<feature type="domain" description="ABC3 transporter permease C-terminal" evidence="8">
    <location>
        <begin position="277"/>
        <end position="399"/>
    </location>
</feature>
<dbReference type="GO" id="GO:0098797">
    <property type="term" value="C:plasma membrane protein complex"/>
    <property type="evidence" value="ECO:0007669"/>
    <property type="project" value="TreeGrafter"/>
</dbReference>
<gene>
    <name evidence="10" type="ORF">AFM12_17740</name>
</gene>
<feature type="transmembrane region" description="Helical" evidence="7">
    <location>
        <begin position="20"/>
        <end position="46"/>
    </location>
</feature>
<dbReference type="Pfam" id="PF12704">
    <property type="entry name" value="MacB_PCD"/>
    <property type="match status" value="1"/>
</dbReference>
<dbReference type="STRING" id="1605367.AFM12_17740"/>
<evidence type="ECO:0000256" key="2">
    <source>
        <dbReference type="ARBA" id="ARBA00005236"/>
    </source>
</evidence>
<dbReference type="AlphaFoldDB" id="A0A0P7BP67"/>
<evidence type="ECO:0000313" key="11">
    <source>
        <dbReference type="Proteomes" id="UP000050454"/>
    </source>
</evidence>
<proteinExistence type="inferred from homology"/>
<organism evidence="10 11">
    <name type="scientific">Jiulongibacter sediminis</name>
    <dbReference type="NCBI Taxonomy" id="1605367"/>
    <lineage>
        <taxon>Bacteria</taxon>
        <taxon>Pseudomonadati</taxon>
        <taxon>Bacteroidota</taxon>
        <taxon>Cytophagia</taxon>
        <taxon>Cytophagales</taxon>
        <taxon>Leadbetterellaceae</taxon>
        <taxon>Jiulongibacter</taxon>
    </lineage>
</organism>
<sequence length="404" mass="45259">MNLSFHIAKKYFFSGKKRGFIHFISIISMLGVCVGTAALIIVLSVFNGLEDLNRTIFKSSDPDIKVTPASGKTFPLDSLNLDNMRQISGISVITEVIEDNALARREDQQIIVDVKGVDSTFQINNPLENNKFDGELVISEGDESFAFVGGGVYQTLNLQSFNYLRPLQLWYPRNQKLNALNPEDNINRLYLPVSGAFILEQQYDNLVYIPLKEMEKLTELYNQRTSLEIRLSDETKTKEIKTKLKEILGASYLVKDRDEQNEALYRAIKIEKLFIFLALLFIIGIASFNIYFALSMLVLDKKDDIQTLSALGAEKSLVRQIFVAEGGIISLTGALLGLIIGVGVCWSQMQYGWLSMGMQFAIVDAYPVLLKASDVILSLIGIVTIAFLASWFPASKAVKFMNNQ</sequence>
<evidence type="ECO:0000256" key="3">
    <source>
        <dbReference type="ARBA" id="ARBA00022475"/>
    </source>
</evidence>
<feature type="domain" description="MacB-like periplasmic core" evidence="9">
    <location>
        <begin position="25"/>
        <end position="246"/>
    </location>
</feature>
<comment type="caution">
    <text evidence="10">The sequence shown here is derived from an EMBL/GenBank/DDBJ whole genome shotgun (WGS) entry which is preliminary data.</text>
</comment>
<name>A0A0P7BP67_9BACT</name>
<comment type="similarity">
    <text evidence="2">Belongs to the ABC-4 integral membrane protein family. LolC/E subfamily.</text>
</comment>
<evidence type="ECO:0000256" key="5">
    <source>
        <dbReference type="ARBA" id="ARBA00022989"/>
    </source>
</evidence>
<dbReference type="Pfam" id="PF02687">
    <property type="entry name" value="FtsX"/>
    <property type="match status" value="1"/>
</dbReference>
<accession>A0A0P7BP67</accession>
<feature type="transmembrane region" description="Helical" evidence="7">
    <location>
        <begin position="375"/>
        <end position="394"/>
    </location>
</feature>
<dbReference type="InterPro" id="IPR003838">
    <property type="entry name" value="ABC3_permease_C"/>
</dbReference>
<evidence type="ECO:0000259" key="9">
    <source>
        <dbReference type="Pfam" id="PF12704"/>
    </source>
</evidence>
<evidence type="ECO:0000313" key="10">
    <source>
        <dbReference type="EMBL" id="KPM47064.1"/>
    </source>
</evidence>
<feature type="transmembrane region" description="Helical" evidence="7">
    <location>
        <begin position="351"/>
        <end position="369"/>
    </location>
</feature>
<dbReference type="InterPro" id="IPR025857">
    <property type="entry name" value="MacB_PCD"/>
</dbReference>
<reference evidence="10 11" key="1">
    <citation type="submission" date="2015-07" db="EMBL/GenBank/DDBJ databases">
        <title>The draft genome sequence of Leadbetterella sp. JN14-9.</title>
        <authorList>
            <person name="Liu Y."/>
            <person name="Du J."/>
            <person name="Shao Z."/>
        </authorList>
    </citation>
    <scope>NUCLEOTIDE SEQUENCE [LARGE SCALE GENOMIC DNA]</scope>
    <source>
        <strain evidence="10 11">JN14-9</strain>
    </source>
</reference>
<dbReference type="PANTHER" id="PTHR30489">
    <property type="entry name" value="LIPOPROTEIN-RELEASING SYSTEM TRANSMEMBRANE PROTEIN LOLE"/>
    <property type="match status" value="1"/>
</dbReference>
<keyword evidence="4 7" id="KW-0812">Transmembrane</keyword>
<evidence type="ECO:0000256" key="7">
    <source>
        <dbReference type="SAM" id="Phobius"/>
    </source>
</evidence>
<dbReference type="InterPro" id="IPR051447">
    <property type="entry name" value="Lipoprotein-release_system"/>
</dbReference>
<evidence type="ECO:0000259" key="8">
    <source>
        <dbReference type="Pfam" id="PF02687"/>
    </source>
</evidence>
<dbReference type="PANTHER" id="PTHR30489:SF0">
    <property type="entry name" value="LIPOPROTEIN-RELEASING SYSTEM TRANSMEMBRANE PROTEIN LOLE"/>
    <property type="match status" value="1"/>
</dbReference>
<dbReference type="EMBL" id="LGTQ01000013">
    <property type="protein sequence ID" value="KPM47064.1"/>
    <property type="molecule type" value="Genomic_DNA"/>
</dbReference>
<evidence type="ECO:0000256" key="4">
    <source>
        <dbReference type="ARBA" id="ARBA00022692"/>
    </source>
</evidence>
<protein>
    <submittedName>
        <fullName evidence="10">Releasing system transmembrane protein</fullName>
    </submittedName>
</protein>
<dbReference type="GO" id="GO:0044874">
    <property type="term" value="P:lipoprotein localization to outer membrane"/>
    <property type="evidence" value="ECO:0007669"/>
    <property type="project" value="TreeGrafter"/>
</dbReference>
<dbReference type="OrthoDB" id="1522724at2"/>
<dbReference type="RefSeq" id="WP_055151167.1">
    <property type="nucleotide sequence ID" value="NZ_JXSZ01000013.1"/>
</dbReference>
<feature type="transmembrane region" description="Helical" evidence="7">
    <location>
        <begin position="273"/>
        <end position="294"/>
    </location>
</feature>
<keyword evidence="5 7" id="KW-1133">Transmembrane helix</keyword>
<keyword evidence="6 7" id="KW-0472">Membrane</keyword>
<dbReference type="Proteomes" id="UP000050454">
    <property type="component" value="Unassembled WGS sequence"/>
</dbReference>
<evidence type="ECO:0000256" key="1">
    <source>
        <dbReference type="ARBA" id="ARBA00004651"/>
    </source>
</evidence>